<feature type="compositionally biased region" description="Low complexity" evidence="1">
    <location>
        <begin position="141"/>
        <end position="150"/>
    </location>
</feature>
<dbReference type="Proteomes" id="UP001224775">
    <property type="component" value="Unassembled WGS sequence"/>
</dbReference>
<comment type="caution">
    <text evidence="2">The sequence shown here is derived from an EMBL/GenBank/DDBJ whole genome shotgun (WGS) entry which is preliminary data.</text>
</comment>
<evidence type="ECO:0000313" key="2">
    <source>
        <dbReference type="EMBL" id="KAK1735610.1"/>
    </source>
</evidence>
<feature type="region of interest" description="Disordered" evidence="1">
    <location>
        <begin position="111"/>
        <end position="151"/>
    </location>
</feature>
<protein>
    <submittedName>
        <fullName evidence="2">Uncharacterized protein</fullName>
    </submittedName>
</protein>
<feature type="compositionally biased region" description="Acidic residues" evidence="1">
    <location>
        <begin position="118"/>
        <end position="140"/>
    </location>
</feature>
<evidence type="ECO:0000256" key="1">
    <source>
        <dbReference type="SAM" id="MobiDB-lite"/>
    </source>
</evidence>
<sequence>MNHEPIIVRQSHQSMECTADGKGADFIATTILVMTADGVGKNDIHTVHDDDDEEFSTVVRGNCSSSSEMDMSRLPTWSSTAVMTASPPQFNGVVHLPTPIVDDLPGMIRSVSAGATSCDDDDTDTTDGDDTMDTETDDDQSSSSSSTVSSKVKGVSFNESVRVLPIPPLSHYTLEQRRNMYTNRFEVRENKLRNKKEYAFDNYDWKNCTEENSMLICPMSGNLLHPAHF</sequence>
<dbReference type="AlphaFoldDB" id="A0AAD8XY55"/>
<proteinExistence type="predicted"/>
<keyword evidence="3" id="KW-1185">Reference proteome</keyword>
<evidence type="ECO:0000313" key="3">
    <source>
        <dbReference type="Proteomes" id="UP001224775"/>
    </source>
</evidence>
<name>A0AAD8XY55_9STRA</name>
<organism evidence="2 3">
    <name type="scientific">Skeletonema marinoi</name>
    <dbReference type="NCBI Taxonomy" id="267567"/>
    <lineage>
        <taxon>Eukaryota</taxon>
        <taxon>Sar</taxon>
        <taxon>Stramenopiles</taxon>
        <taxon>Ochrophyta</taxon>
        <taxon>Bacillariophyta</taxon>
        <taxon>Coscinodiscophyceae</taxon>
        <taxon>Thalassiosirophycidae</taxon>
        <taxon>Thalassiosirales</taxon>
        <taxon>Skeletonemataceae</taxon>
        <taxon>Skeletonema</taxon>
        <taxon>Skeletonema marinoi-dohrnii complex</taxon>
    </lineage>
</organism>
<accession>A0AAD8XY55</accession>
<gene>
    <name evidence="2" type="ORF">QTG54_013773</name>
</gene>
<dbReference type="EMBL" id="JATAAI010000033">
    <property type="protein sequence ID" value="KAK1735610.1"/>
    <property type="molecule type" value="Genomic_DNA"/>
</dbReference>
<reference evidence="2" key="1">
    <citation type="submission" date="2023-06" db="EMBL/GenBank/DDBJ databases">
        <title>Survivors Of The Sea: Transcriptome response of Skeletonema marinoi to long-term dormancy.</title>
        <authorList>
            <person name="Pinder M.I.M."/>
            <person name="Kourtchenko O."/>
            <person name="Robertson E.K."/>
            <person name="Larsson T."/>
            <person name="Maumus F."/>
            <person name="Osuna-Cruz C.M."/>
            <person name="Vancaester E."/>
            <person name="Stenow R."/>
            <person name="Vandepoele K."/>
            <person name="Ploug H."/>
            <person name="Bruchert V."/>
            <person name="Godhe A."/>
            <person name="Topel M."/>
        </authorList>
    </citation>
    <scope>NUCLEOTIDE SEQUENCE</scope>
    <source>
        <strain evidence="2">R05AC</strain>
    </source>
</reference>